<dbReference type="Pfam" id="PF19030">
    <property type="entry name" value="TSP1_ADAMTS"/>
    <property type="match status" value="3"/>
</dbReference>
<comment type="subcellular location">
    <subcellularLocation>
        <location evidence="1">Secreted</location>
    </subcellularLocation>
</comment>
<dbReference type="GO" id="GO:0005576">
    <property type="term" value="C:extracellular region"/>
    <property type="evidence" value="ECO:0007669"/>
    <property type="project" value="UniProtKB-SubCell"/>
</dbReference>
<name>A0A8C0USF8_CYACU</name>
<evidence type="ECO:0000256" key="1">
    <source>
        <dbReference type="ARBA" id="ARBA00004613"/>
    </source>
</evidence>
<evidence type="ECO:0000256" key="4">
    <source>
        <dbReference type="ARBA" id="ARBA00022737"/>
    </source>
</evidence>
<dbReference type="SUPFAM" id="SSF82895">
    <property type="entry name" value="TSP-1 type 1 repeat"/>
    <property type="match status" value="3"/>
</dbReference>
<protein>
    <submittedName>
        <fullName evidence="5">Uncharacterized protein</fullName>
    </submittedName>
</protein>
<keyword evidence="3" id="KW-0732">Signal</keyword>
<proteinExistence type="predicted"/>
<dbReference type="GO" id="GO:0006508">
    <property type="term" value="P:proteolysis"/>
    <property type="evidence" value="ECO:0007669"/>
    <property type="project" value="TreeGrafter"/>
</dbReference>
<dbReference type="GO" id="GO:0030198">
    <property type="term" value="P:extracellular matrix organization"/>
    <property type="evidence" value="ECO:0007669"/>
    <property type="project" value="TreeGrafter"/>
</dbReference>
<dbReference type="Gene3D" id="2.20.100.10">
    <property type="entry name" value="Thrombospondin type-1 (TSP1) repeat"/>
    <property type="match status" value="3"/>
</dbReference>
<evidence type="ECO:0000313" key="5">
    <source>
        <dbReference type="Ensembl" id="ENSCCEP00000011604.1"/>
    </source>
</evidence>
<keyword evidence="6" id="KW-1185">Reference proteome</keyword>
<dbReference type="PROSITE" id="PS50092">
    <property type="entry name" value="TSP1"/>
    <property type="match status" value="3"/>
</dbReference>
<dbReference type="InterPro" id="IPR000884">
    <property type="entry name" value="TSP1_rpt"/>
</dbReference>
<dbReference type="AlphaFoldDB" id="A0A8C0USF8"/>
<reference evidence="5" key="1">
    <citation type="submission" date="2025-08" db="UniProtKB">
        <authorList>
            <consortium name="Ensembl"/>
        </authorList>
    </citation>
    <scope>IDENTIFICATION</scope>
</reference>
<evidence type="ECO:0000256" key="2">
    <source>
        <dbReference type="ARBA" id="ARBA00022525"/>
    </source>
</evidence>
<dbReference type="GO" id="GO:0004222">
    <property type="term" value="F:metalloendopeptidase activity"/>
    <property type="evidence" value="ECO:0007669"/>
    <property type="project" value="TreeGrafter"/>
</dbReference>
<sequence>MVVEGAGWQLCLGGCTWKTGEWGSCSASCGGGSQTRSVYCVAFDGQSLQGVVDDAECMAFTQQPRRSQPCNVWPCATWSTGPWSECSASCGEGVQTRTVTCRTQQGSQAQDFACLMEPKPSATQPCLKENCIQEPLLPAHCLVSVPKCSKSCNSGIRTRQVICADGDSKFYSSETCKAIQPQKPATLGSCNTQPCYLPQRELYCCTPSFSQHAFA</sequence>
<evidence type="ECO:0000313" key="6">
    <source>
        <dbReference type="Proteomes" id="UP000694410"/>
    </source>
</evidence>
<accession>A0A8C0USF8</accession>
<dbReference type="Proteomes" id="UP000694410">
    <property type="component" value="Unplaced"/>
</dbReference>
<keyword evidence="4" id="KW-0677">Repeat</keyword>
<evidence type="ECO:0000256" key="3">
    <source>
        <dbReference type="ARBA" id="ARBA00022729"/>
    </source>
</evidence>
<keyword evidence="2" id="KW-0964">Secreted</keyword>
<dbReference type="SMART" id="SM00209">
    <property type="entry name" value="TSP1"/>
    <property type="match status" value="3"/>
</dbReference>
<dbReference type="PANTHER" id="PTHR13723:SF281">
    <property type="entry name" value="PAPILIN"/>
    <property type="match status" value="1"/>
</dbReference>
<reference evidence="5" key="2">
    <citation type="submission" date="2025-09" db="UniProtKB">
        <authorList>
            <consortium name="Ensembl"/>
        </authorList>
    </citation>
    <scope>IDENTIFICATION</scope>
</reference>
<dbReference type="GO" id="GO:0031012">
    <property type="term" value="C:extracellular matrix"/>
    <property type="evidence" value="ECO:0007669"/>
    <property type="project" value="TreeGrafter"/>
</dbReference>
<dbReference type="PANTHER" id="PTHR13723">
    <property type="entry name" value="ADAMTS A DISINTEGRIN AND METALLOPROTEASE WITH THROMBOSPONDIN MOTIFS PROTEASE"/>
    <property type="match status" value="1"/>
</dbReference>
<organism evidence="5 6">
    <name type="scientific">Cyanistes caeruleus</name>
    <name type="common">Eurasian blue tit</name>
    <name type="synonym">Parus caeruleus</name>
    <dbReference type="NCBI Taxonomy" id="156563"/>
    <lineage>
        <taxon>Eukaryota</taxon>
        <taxon>Metazoa</taxon>
        <taxon>Chordata</taxon>
        <taxon>Craniata</taxon>
        <taxon>Vertebrata</taxon>
        <taxon>Euteleostomi</taxon>
        <taxon>Archelosauria</taxon>
        <taxon>Archosauria</taxon>
        <taxon>Dinosauria</taxon>
        <taxon>Saurischia</taxon>
        <taxon>Theropoda</taxon>
        <taxon>Coelurosauria</taxon>
        <taxon>Aves</taxon>
        <taxon>Neognathae</taxon>
        <taxon>Neoaves</taxon>
        <taxon>Telluraves</taxon>
        <taxon>Australaves</taxon>
        <taxon>Passeriformes</taxon>
        <taxon>Paridae</taxon>
        <taxon>Cyanistes</taxon>
    </lineage>
</organism>
<dbReference type="InterPro" id="IPR050439">
    <property type="entry name" value="ADAMTS_ADAMTS-like"/>
</dbReference>
<dbReference type="FunFam" id="2.20.100.10:FF:000005">
    <property type="entry name" value="ADAM metallopeptidase with thrombospondin type 1 motif 9"/>
    <property type="match status" value="2"/>
</dbReference>
<dbReference type="Ensembl" id="ENSCCET00000018145.1">
    <property type="protein sequence ID" value="ENSCCEP00000011604.1"/>
    <property type="gene ID" value="ENSCCEG00000011326.1"/>
</dbReference>
<dbReference type="InterPro" id="IPR036383">
    <property type="entry name" value="TSP1_rpt_sf"/>
</dbReference>